<proteinExistence type="predicted"/>
<dbReference type="Proteomes" id="UP001589818">
    <property type="component" value="Unassembled WGS sequence"/>
</dbReference>
<comment type="caution">
    <text evidence="1">The sequence shown here is derived from an EMBL/GenBank/DDBJ whole genome shotgun (WGS) entry which is preliminary data.</text>
</comment>
<organism evidence="1 2">
    <name type="scientific">Paenibacillus mendelii</name>
    <dbReference type="NCBI Taxonomy" id="206163"/>
    <lineage>
        <taxon>Bacteria</taxon>
        <taxon>Bacillati</taxon>
        <taxon>Bacillota</taxon>
        <taxon>Bacilli</taxon>
        <taxon>Bacillales</taxon>
        <taxon>Paenibacillaceae</taxon>
        <taxon>Paenibacillus</taxon>
    </lineage>
</organism>
<gene>
    <name evidence="1" type="ORF">ACFFJ8_10090</name>
</gene>
<evidence type="ECO:0000313" key="2">
    <source>
        <dbReference type="Proteomes" id="UP001589818"/>
    </source>
</evidence>
<dbReference type="EMBL" id="JBHLVF010000012">
    <property type="protein sequence ID" value="MFC0391714.1"/>
    <property type="molecule type" value="Genomic_DNA"/>
</dbReference>
<evidence type="ECO:0000313" key="1">
    <source>
        <dbReference type="EMBL" id="MFC0391714.1"/>
    </source>
</evidence>
<keyword evidence="2" id="KW-1185">Reference proteome</keyword>
<reference evidence="1 2" key="1">
    <citation type="submission" date="2024-09" db="EMBL/GenBank/DDBJ databases">
        <authorList>
            <person name="Sun Q."/>
            <person name="Mori K."/>
        </authorList>
    </citation>
    <scope>NUCLEOTIDE SEQUENCE [LARGE SCALE GENOMIC DNA]</scope>
    <source>
        <strain evidence="1 2">CCM 4839</strain>
    </source>
</reference>
<protein>
    <submittedName>
        <fullName evidence="1">Uncharacterized protein</fullName>
    </submittedName>
</protein>
<sequence length="110" mass="11843">MQLCQACCERLAENGCVSSAELATSLPSTYNRNPSGTAGPGLPSLRYSTTMCGPHIVQSETGQADVHRSPVLLDLQSGDMAHHQVDAERMQIIRVVAERLPSLAAVVRRK</sequence>
<accession>A0ABV6J752</accession>
<name>A0ABV6J752_9BACL</name>
<dbReference type="RefSeq" id="WP_204821145.1">
    <property type="nucleotide sequence ID" value="NZ_JANHOF010000011.1"/>
</dbReference>